<proteinExistence type="predicted"/>
<dbReference type="CDD" id="cd04776">
    <property type="entry name" value="HTH_GnyR"/>
    <property type="match status" value="1"/>
</dbReference>
<dbReference type="InterPro" id="IPR047057">
    <property type="entry name" value="MerR_fam"/>
</dbReference>
<dbReference type="Pfam" id="PF13411">
    <property type="entry name" value="MerR_1"/>
    <property type="match status" value="1"/>
</dbReference>
<evidence type="ECO:0000256" key="1">
    <source>
        <dbReference type="ARBA" id="ARBA00023125"/>
    </source>
</evidence>
<dbReference type="Proteomes" id="UP001056201">
    <property type="component" value="Chromosome 2"/>
</dbReference>
<evidence type="ECO:0000259" key="3">
    <source>
        <dbReference type="PROSITE" id="PS50937"/>
    </source>
</evidence>
<keyword evidence="5" id="KW-1185">Reference proteome</keyword>
<evidence type="ECO:0000256" key="2">
    <source>
        <dbReference type="SAM" id="Coils"/>
    </source>
</evidence>
<dbReference type="PANTHER" id="PTHR30204">
    <property type="entry name" value="REDOX-CYCLING DRUG-SENSING TRANSCRIPTIONAL ACTIVATOR SOXR"/>
    <property type="match status" value="1"/>
</dbReference>
<keyword evidence="1 4" id="KW-0238">DNA-binding</keyword>
<feature type="domain" description="HTH merR-type" evidence="3">
    <location>
        <begin position="13"/>
        <end position="80"/>
    </location>
</feature>
<sequence length="143" mass="16698">MPAAPRPAKEGKTFSITELSQEFDVTPRAIRFYEDMGLLEPERRGMNRVYNHRDRTRLKLTLRGKRLGLSLSEVKQLVDMYESPSDTTQQLEAFLAMLQSHRQQLERKLADLQLTLTEIGQHEARCRRMLTDARRTRTKKEAP</sequence>
<reference evidence="4" key="1">
    <citation type="submission" date="2022-05" db="EMBL/GenBank/DDBJ databases">
        <title>An RpoN-dependent PEP-CTERM gene is involved in floc formation of an Aquincola tertiaricarbonis strain.</title>
        <authorList>
            <person name="Qiu D."/>
            <person name="Xia M."/>
        </authorList>
    </citation>
    <scope>NUCLEOTIDE SEQUENCE</scope>
    <source>
        <strain evidence="4">RN12</strain>
    </source>
</reference>
<dbReference type="EMBL" id="CP097636">
    <property type="protein sequence ID" value="URI10685.1"/>
    <property type="molecule type" value="Genomic_DNA"/>
</dbReference>
<dbReference type="RefSeq" id="WP_250198890.1">
    <property type="nucleotide sequence ID" value="NZ_CP097636.1"/>
</dbReference>
<organism evidence="4 5">
    <name type="scientific">Aquincola tertiaricarbonis</name>
    <dbReference type="NCBI Taxonomy" id="391953"/>
    <lineage>
        <taxon>Bacteria</taxon>
        <taxon>Pseudomonadati</taxon>
        <taxon>Pseudomonadota</taxon>
        <taxon>Betaproteobacteria</taxon>
        <taxon>Burkholderiales</taxon>
        <taxon>Sphaerotilaceae</taxon>
        <taxon>Aquincola</taxon>
    </lineage>
</organism>
<keyword evidence="2" id="KW-0175">Coiled coil</keyword>
<dbReference type="GO" id="GO:0003677">
    <property type="term" value="F:DNA binding"/>
    <property type="evidence" value="ECO:0007669"/>
    <property type="project" value="UniProtKB-KW"/>
</dbReference>
<protein>
    <submittedName>
        <fullName evidence="4">MerR family DNA-binding transcriptional regulator</fullName>
    </submittedName>
</protein>
<dbReference type="InterPro" id="IPR000551">
    <property type="entry name" value="MerR-type_HTH_dom"/>
</dbReference>
<dbReference type="InterPro" id="IPR009061">
    <property type="entry name" value="DNA-bd_dom_put_sf"/>
</dbReference>
<gene>
    <name evidence="4" type="ORF">MW290_16985</name>
</gene>
<evidence type="ECO:0000313" key="5">
    <source>
        <dbReference type="Proteomes" id="UP001056201"/>
    </source>
</evidence>
<dbReference type="SUPFAM" id="SSF46955">
    <property type="entry name" value="Putative DNA-binding domain"/>
    <property type="match status" value="1"/>
</dbReference>
<dbReference type="PROSITE" id="PS50937">
    <property type="entry name" value="HTH_MERR_2"/>
    <property type="match status" value="1"/>
</dbReference>
<dbReference type="PANTHER" id="PTHR30204:SF58">
    <property type="entry name" value="HTH-TYPE TRANSCRIPTIONAL REGULATOR YFMP"/>
    <property type="match status" value="1"/>
</dbReference>
<feature type="coiled-coil region" evidence="2">
    <location>
        <begin position="95"/>
        <end position="122"/>
    </location>
</feature>
<name>A0ABY4SH79_AQUTE</name>
<dbReference type="SMART" id="SM00422">
    <property type="entry name" value="HTH_MERR"/>
    <property type="match status" value="1"/>
</dbReference>
<accession>A0ABY4SH79</accession>
<evidence type="ECO:0000313" key="4">
    <source>
        <dbReference type="EMBL" id="URI10685.1"/>
    </source>
</evidence>
<dbReference type="Gene3D" id="1.10.1660.10">
    <property type="match status" value="1"/>
</dbReference>